<proteinExistence type="predicted"/>
<accession>A0A1G2KKL8</accession>
<reference evidence="1 2" key="1">
    <citation type="journal article" date="2016" name="Nat. Commun.">
        <title>Thousands of microbial genomes shed light on interconnected biogeochemical processes in an aquifer system.</title>
        <authorList>
            <person name="Anantharaman K."/>
            <person name="Brown C.T."/>
            <person name="Hug L.A."/>
            <person name="Sharon I."/>
            <person name="Castelle C.J."/>
            <person name="Probst A.J."/>
            <person name="Thomas B.C."/>
            <person name="Singh A."/>
            <person name="Wilkins M.J."/>
            <person name="Karaoz U."/>
            <person name="Brodie E.L."/>
            <person name="Williams K.H."/>
            <person name="Hubbard S.S."/>
            <person name="Banfield J.F."/>
        </authorList>
    </citation>
    <scope>NUCLEOTIDE SEQUENCE [LARGE SCALE GENOMIC DNA]</scope>
</reference>
<sequence length="146" mass="15673">MSDKNKIQIAVTIVLGVVLIALAVGKFSLPSPQELTPTAAARIALQPNANEPDLSGPLYLVLHQATKDLAFSRDPFNPLPVVPVDGPVKINLMGIVWDPQKPTAIINNEIVQIGSVIAEHVVIDIQENKVIVNDGSSDIELTIPKF</sequence>
<gene>
    <name evidence="1" type="ORF">A3C07_04130</name>
</gene>
<dbReference type="AlphaFoldDB" id="A0A1G2KKL8"/>
<evidence type="ECO:0000313" key="2">
    <source>
        <dbReference type="Proteomes" id="UP000179023"/>
    </source>
</evidence>
<dbReference type="Proteomes" id="UP000179023">
    <property type="component" value="Unassembled WGS sequence"/>
</dbReference>
<protein>
    <submittedName>
        <fullName evidence="1">Uncharacterized protein</fullName>
    </submittedName>
</protein>
<evidence type="ECO:0000313" key="1">
    <source>
        <dbReference type="EMBL" id="OGZ99996.1"/>
    </source>
</evidence>
<dbReference type="EMBL" id="MHQI01000029">
    <property type="protein sequence ID" value="OGZ99996.1"/>
    <property type="molecule type" value="Genomic_DNA"/>
</dbReference>
<dbReference type="STRING" id="1802270.A3C07_04130"/>
<organism evidence="1 2">
    <name type="scientific">Candidatus Sungbacteria bacterium RIFCSPHIGHO2_02_FULL_47_11</name>
    <dbReference type="NCBI Taxonomy" id="1802270"/>
    <lineage>
        <taxon>Bacteria</taxon>
        <taxon>Candidatus Sungiibacteriota</taxon>
    </lineage>
</organism>
<comment type="caution">
    <text evidence="1">The sequence shown here is derived from an EMBL/GenBank/DDBJ whole genome shotgun (WGS) entry which is preliminary data.</text>
</comment>
<name>A0A1G2KKL8_9BACT</name>